<keyword evidence="3" id="KW-1185">Reference proteome</keyword>
<dbReference type="Proteomes" id="UP000053958">
    <property type="component" value="Unassembled WGS sequence"/>
</dbReference>
<protein>
    <recommendedName>
        <fullName evidence="4">Zn(2)-C6 fungal-type domain-containing protein</fullName>
    </recommendedName>
</protein>
<dbReference type="AlphaFoldDB" id="A0A0F4YJQ6"/>
<reference evidence="2 3" key="1">
    <citation type="submission" date="2015-04" db="EMBL/GenBank/DDBJ databases">
        <authorList>
            <person name="Heijne W.H."/>
            <person name="Fedorova N.D."/>
            <person name="Nierman W.C."/>
            <person name="Vollebregt A.W."/>
            <person name="Zhao Z."/>
            <person name="Wu L."/>
            <person name="Kumar M."/>
            <person name="Stam H."/>
            <person name="van den Berg M.A."/>
            <person name="Pel H.J."/>
        </authorList>
    </citation>
    <scope>NUCLEOTIDE SEQUENCE [LARGE SCALE GENOMIC DNA]</scope>
    <source>
        <strain evidence="2 3">CBS 393.64</strain>
    </source>
</reference>
<organism evidence="2 3">
    <name type="scientific">Rasamsonia emersonii (strain ATCC 16479 / CBS 393.64 / IMI 116815)</name>
    <dbReference type="NCBI Taxonomy" id="1408163"/>
    <lineage>
        <taxon>Eukaryota</taxon>
        <taxon>Fungi</taxon>
        <taxon>Dikarya</taxon>
        <taxon>Ascomycota</taxon>
        <taxon>Pezizomycotina</taxon>
        <taxon>Eurotiomycetes</taxon>
        <taxon>Eurotiomycetidae</taxon>
        <taxon>Eurotiales</taxon>
        <taxon>Trichocomaceae</taxon>
        <taxon>Rasamsonia</taxon>
    </lineage>
</organism>
<evidence type="ECO:0000313" key="3">
    <source>
        <dbReference type="Proteomes" id="UP000053958"/>
    </source>
</evidence>
<dbReference type="GeneID" id="25319972"/>
<sequence>MLVRGLAQVVAGCKVARGSHGQVMSDSFEVYKALKYDILTGVSIFSIYRGFEADSFTSCHWSSPVSVGSRGAAKKSDKLTPCARVTSHVPELSSPVQYNVQLQLTFTRSFQAPIRNHSRHKNPKMADAHLVGPKPTKACGECRAIRMSCTEFWTDGFAIPSQLQEAEGRKGASAVEGPRLSLTQSPQDEMPSRRRSAMPTIPRANAAAVHRAPESRSNAITPTVYSFSSSPANTQSILARLDKIETILGIKKGPDAAASLEPEEELDTEPEGEDFSFHGVWRALSHLKSITRPPQDAKVWSRSMVKQLWRSFHSNLPLLHFLADRKAFSSPTPLLLASILYISALHHNSAETASVAPGYFAATCSAIAELVMPPPAAASAGSPGEQSSSAQSSSQVEDQVFHNILGLIMASLSSEAFIETTGTWISIGYRLLLDHCPHRVQDTSQDWRGLFSGLQIIDVEHASIHMCYPLLPKQPPPLPLQKLDRHQDNAYRGLAQMMHSGLSHFVGRGLPSVWSFVSGKDSNSPPSTDSPFTEHDFQVIRHWAKQLDEWLVRYNGASPTDLVAEPSETDRHGILILLQYHLHKLFVLSIYHPARGYDLGAHNITSAERHELLISARAVLRLRDNDTGIWSNWDLVVCSCMELKKKDSGADVVDGDFGSVVGYTWSRGWDGSRRRSELGSESFEQPTALPASASQSSTCAGGSP</sequence>
<evidence type="ECO:0000256" key="1">
    <source>
        <dbReference type="SAM" id="MobiDB-lite"/>
    </source>
</evidence>
<dbReference type="OrthoDB" id="39175at2759"/>
<comment type="caution">
    <text evidence="2">The sequence shown here is derived from an EMBL/GenBank/DDBJ whole genome shotgun (WGS) entry which is preliminary data.</text>
</comment>
<gene>
    <name evidence="2" type="ORF">T310_7706</name>
</gene>
<feature type="region of interest" description="Disordered" evidence="1">
    <location>
        <begin position="667"/>
        <end position="704"/>
    </location>
</feature>
<accession>A0A0F4YJQ6</accession>
<dbReference type="CDD" id="cd12148">
    <property type="entry name" value="fungal_TF_MHR"/>
    <property type="match status" value="1"/>
</dbReference>
<evidence type="ECO:0008006" key="4">
    <source>
        <dbReference type="Google" id="ProtNLM"/>
    </source>
</evidence>
<feature type="compositionally biased region" description="Polar residues" evidence="1">
    <location>
        <begin position="692"/>
        <end position="704"/>
    </location>
</feature>
<proteinExistence type="predicted"/>
<name>A0A0F4YJQ6_RASE3</name>
<dbReference type="RefSeq" id="XP_013324952.1">
    <property type="nucleotide sequence ID" value="XM_013469498.1"/>
</dbReference>
<dbReference type="EMBL" id="LASV01000466">
    <property type="protein sequence ID" value="KKA18340.1"/>
    <property type="molecule type" value="Genomic_DNA"/>
</dbReference>
<feature type="region of interest" description="Disordered" evidence="1">
    <location>
        <begin position="164"/>
        <end position="196"/>
    </location>
</feature>
<evidence type="ECO:0000313" key="2">
    <source>
        <dbReference type="EMBL" id="KKA18340.1"/>
    </source>
</evidence>